<evidence type="ECO:0000256" key="1">
    <source>
        <dbReference type="SAM" id="Phobius"/>
    </source>
</evidence>
<reference evidence="2" key="1">
    <citation type="submission" date="2022-06" db="EMBL/GenBank/DDBJ databases">
        <title>Nostosin G and Spiroidesin B from the Cyanobacterium Dolichospermum sp. NIES-1697.</title>
        <authorList>
            <person name="Phan C.-S."/>
            <person name="Mehjabin J.J."/>
            <person name="Anas A.R.J."/>
            <person name="Hayasaka M."/>
            <person name="Onoki R."/>
            <person name="Wang J."/>
            <person name="Umezawa T."/>
            <person name="Washio K."/>
            <person name="Morikawa M."/>
            <person name="Okino T."/>
        </authorList>
    </citation>
    <scope>NUCLEOTIDE SEQUENCE</scope>
    <source>
        <strain evidence="2">NIES-1697</strain>
    </source>
</reference>
<feature type="transmembrane region" description="Helical" evidence="1">
    <location>
        <begin position="12"/>
        <end position="37"/>
    </location>
</feature>
<dbReference type="EMBL" id="CP099464">
    <property type="protein sequence ID" value="UUO13118.1"/>
    <property type="molecule type" value="Genomic_DNA"/>
</dbReference>
<keyword evidence="1" id="KW-1133">Transmembrane helix</keyword>
<dbReference type="Proteomes" id="UP001057561">
    <property type="component" value="Chromosome"/>
</dbReference>
<evidence type="ECO:0008006" key="4">
    <source>
        <dbReference type="Google" id="ProtNLM"/>
    </source>
</evidence>
<keyword evidence="3" id="KW-1185">Reference proteome</keyword>
<gene>
    <name evidence="2" type="ORF">NG743_13445</name>
</gene>
<protein>
    <recommendedName>
        <fullName evidence="4">Prepilin-type N-terminal cleavage/methylation domain-containing protein</fullName>
    </recommendedName>
</protein>
<evidence type="ECO:0000313" key="2">
    <source>
        <dbReference type="EMBL" id="UUO13118.1"/>
    </source>
</evidence>
<proteinExistence type="predicted"/>
<keyword evidence="1" id="KW-0472">Membrane</keyword>
<accession>A0ABY5LME7</accession>
<sequence length="178" mass="19546">MKNLKYNPDSGFSLIEVVVALLMIFFFTNVALNMFVISGIFKKKAVQYTNAINLIQQDIETIKSAADTYSLTPALNNTSCKPADIDKGMATYFMSSLSITASANGTTYSPVAGTPKQVKGQYYWLLRNQKVSTDAPYNVLQLKYVVKTGTSTDPTNTQTTLATSYMEVIPYASLQCPS</sequence>
<keyword evidence="1" id="KW-0812">Transmembrane</keyword>
<evidence type="ECO:0000313" key="3">
    <source>
        <dbReference type="Proteomes" id="UP001057561"/>
    </source>
</evidence>
<name>A0ABY5LME7_9CYAN</name>
<dbReference type="RefSeq" id="WP_257120245.1">
    <property type="nucleotide sequence ID" value="NZ_CP099464.1"/>
</dbReference>
<organism evidence="2 3">
    <name type="scientific">Dolichospermum heterosporum TAC447</name>
    <dbReference type="NCBI Taxonomy" id="747523"/>
    <lineage>
        <taxon>Bacteria</taxon>
        <taxon>Bacillati</taxon>
        <taxon>Cyanobacteriota</taxon>
        <taxon>Cyanophyceae</taxon>
        <taxon>Nostocales</taxon>
        <taxon>Aphanizomenonaceae</taxon>
        <taxon>Dolichospermum</taxon>
        <taxon>Dolichospermum heterosporum</taxon>
    </lineage>
</organism>